<dbReference type="Gene3D" id="2.160.20.70">
    <property type="match status" value="1"/>
</dbReference>
<evidence type="ECO:0000256" key="1">
    <source>
        <dbReference type="ARBA" id="ARBA00004496"/>
    </source>
</evidence>
<dbReference type="Gene3D" id="1.20.58.1250">
    <property type="entry name" value="Tubulin Binding Cofactor C, N-terminal domain"/>
    <property type="match status" value="1"/>
</dbReference>
<reference evidence="8 9" key="1">
    <citation type="journal article" date="2018" name="IMA Fungus">
        <title>IMA Genome-F 10: Nine draft genome sequences of Claviceps purpurea s.lat., including C. arundinis, C. humidiphila, and C. cf. spartinae, pseudomolecules for the pitch canker pathogen Fusarium circinatum, draft genome of Davidsoniella eucalypti, Grosmannia galeiformis, Quambalaria eucalypti, and Teratosphaeria destructans.</title>
        <authorList>
            <person name="Wingfield B.D."/>
            <person name="Liu M."/>
            <person name="Nguyen H.D."/>
            <person name="Lane F.A."/>
            <person name="Morgan S.W."/>
            <person name="De Vos L."/>
            <person name="Wilken P.M."/>
            <person name="Duong T.A."/>
            <person name="Aylward J."/>
            <person name="Coetzee M.P."/>
            <person name="Dadej K."/>
            <person name="De Beer Z.W."/>
            <person name="Findlay W."/>
            <person name="Havenga M."/>
            <person name="Kolarik M."/>
            <person name="Menzies J.G."/>
            <person name="Naidoo K."/>
            <person name="Pochopski O."/>
            <person name="Shoukouhi P."/>
            <person name="Santana Q.C."/>
            <person name="Seifert K.A."/>
            <person name="Soal N."/>
            <person name="Steenkamp E.T."/>
            <person name="Tatham C.T."/>
            <person name="van der Nest M.A."/>
            <person name="Wingfield M.J."/>
        </authorList>
    </citation>
    <scope>NUCLEOTIDE SEQUENCE [LARGE SCALE GENOMIC DNA]</scope>
    <source>
        <strain evidence="8">CMW44962</strain>
    </source>
</reference>
<feature type="compositionally biased region" description="Polar residues" evidence="6">
    <location>
        <begin position="173"/>
        <end position="183"/>
    </location>
</feature>
<dbReference type="InterPro" id="IPR038397">
    <property type="entry name" value="TBCC_N_sf"/>
</dbReference>
<dbReference type="PANTHER" id="PTHR15139">
    <property type="entry name" value="TUBULIN FOLDING COFACTOR C"/>
    <property type="match status" value="1"/>
</dbReference>
<accession>A0A9W7SKL5</accession>
<dbReference type="Proteomes" id="UP001138500">
    <property type="component" value="Unassembled WGS sequence"/>
</dbReference>
<feature type="region of interest" description="Disordered" evidence="6">
    <location>
        <begin position="170"/>
        <end position="200"/>
    </location>
</feature>
<dbReference type="Pfam" id="PF16752">
    <property type="entry name" value="TBCC_N"/>
    <property type="match status" value="1"/>
</dbReference>
<dbReference type="InterPro" id="IPR031925">
    <property type="entry name" value="TBCC_N"/>
</dbReference>
<dbReference type="InterPro" id="IPR016098">
    <property type="entry name" value="CAP/MinC_C"/>
</dbReference>
<comment type="subcellular location">
    <subcellularLocation>
        <location evidence="1">Cytoplasm</location>
    </subcellularLocation>
</comment>
<evidence type="ECO:0000256" key="2">
    <source>
        <dbReference type="ARBA" id="ARBA00008848"/>
    </source>
</evidence>
<dbReference type="AlphaFoldDB" id="A0A9W7SKL5"/>
<proteinExistence type="inferred from homology"/>
<dbReference type="InterPro" id="IPR027684">
    <property type="entry name" value="TBCC"/>
</dbReference>
<sequence length="421" mass="45752">MAAAAPDSDGNRQDGLELTREITRAEKFFQYFQQEVAGNRFITAHHRRTPEAANHSPALQEQMSKLQTQSISGGERTDAAEHCQAGIARLSDSVKDASSIIPPYDQRTYGEAIKALTAKLQDIKTTFAPKPKFSFRKGSTFTVKKNASAISRNDAAEMANQQRKLLPSFKNADASSTESSMATTPAHVRSPAREREDVGNARVGESTTAAGVVDPSMAVSDARPGRRPSFAHGDSLKIAGHSSVHIILPPSAPHATSSGTLANLEHCVVDLSAPTGDRHFASLMLKHVKNSLIICGRVSGPVHLTGVTNSVIVVASRQFRMHESHNTHVYLLTSSRPIIEDCTGIAFAPLPQHYAAGNDEQGQSEAWKEVDDFKWLKAEPSPNWKVLQPHLRVQEEVWREVVRGGPDTGLEDILKAVNLPA</sequence>
<dbReference type="Pfam" id="PF07986">
    <property type="entry name" value="TBCC"/>
    <property type="match status" value="1"/>
</dbReference>
<organism evidence="8 9">
    <name type="scientific">Teratosphaeria destructans</name>
    <dbReference type="NCBI Taxonomy" id="418781"/>
    <lineage>
        <taxon>Eukaryota</taxon>
        <taxon>Fungi</taxon>
        <taxon>Dikarya</taxon>
        <taxon>Ascomycota</taxon>
        <taxon>Pezizomycotina</taxon>
        <taxon>Dothideomycetes</taxon>
        <taxon>Dothideomycetidae</taxon>
        <taxon>Mycosphaerellales</taxon>
        <taxon>Teratosphaeriaceae</taxon>
        <taxon>Teratosphaeria</taxon>
    </lineage>
</organism>
<dbReference type="PROSITE" id="PS51329">
    <property type="entry name" value="C_CAP_COFACTOR_C"/>
    <property type="match status" value="1"/>
</dbReference>
<dbReference type="GO" id="GO:0005737">
    <property type="term" value="C:cytoplasm"/>
    <property type="evidence" value="ECO:0007669"/>
    <property type="project" value="UniProtKB-SubCell"/>
</dbReference>
<feature type="domain" description="C-CAP/cofactor C-like" evidence="7">
    <location>
        <begin position="224"/>
        <end position="375"/>
    </location>
</feature>
<comment type="similarity">
    <text evidence="2">Belongs to the TBCC family.</text>
</comment>
<keyword evidence="3" id="KW-0963">Cytoplasm</keyword>
<comment type="subunit">
    <text evidence="5">Supercomplex made of cofactors A to E. Cofactors A and D function by capturing and stabilizing tubulin in a quasi-native conformation. Cofactor E binds to the cofactor D-tubulin complex; interaction with cofactor C then causes the release of tubulin polypeptides that are committed to the native state.</text>
</comment>
<dbReference type="PANTHER" id="PTHR15139:SF0">
    <property type="entry name" value="TUBULIN-SPECIFIC CHAPERONE C"/>
    <property type="match status" value="1"/>
</dbReference>
<evidence type="ECO:0000313" key="8">
    <source>
        <dbReference type="EMBL" id="KAH9819898.1"/>
    </source>
</evidence>
<evidence type="ECO:0000256" key="4">
    <source>
        <dbReference type="ARBA" id="ARBA00022990"/>
    </source>
</evidence>
<protein>
    <submittedName>
        <fullName evidence="8">Tubulin-folding cofactor C</fullName>
    </submittedName>
</protein>
<dbReference type="InterPro" id="IPR017901">
    <property type="entry name" value="C-CAP_CF_C-like"/>
</dbReference>
<dbReference type="OrthoDB" id="194775at2759"/>
<evidence type="ECO:0000259" key="7">
    <source>
        <dbReference type="PROSITE" id="PS51329"/>
    </source>
</evidence>
<evidence type="ECO:0000313" key="9">
    <source>
        <dbReference type="Proteomes" id="UP001138500"/>
    </source>
</evidence>
<dbReference type="GO" id="GO:0007021">
    <property type="term" value="P:tubulin complex assembly"/>
    <property type="evidence" value="ECO:0007669"/>
    <property type="project" value="TreeGrafter"/>
</dbReference>
<name>A0A9W7SKL5_9PEZI</name>
<reference evidence="8 9" key="2">
    <citation type="journal article" date="2021" name="Curr. Genet.">
        <title>Genetic response to nitrogen starvation in the aggressive Eucalyptus foliar pathogen Teratosphaeria destructans.</title>
        <authorList>
            <person name="Havenga M."/>
            <person name="Wingfield B.D."/>
            <person name="Wingfield M.J."/>
            <person name="Dreyer L.L."/>
            <person name="Roets F."/>
            <person name="Aylward J."/>
        </authorList>
    </citation>
    <scope>NUCLEOTIDE SEQUENCE [LARGE SCALE GENOMIC DNA]</scope>
    <source>
        <strain evidence="8">CMW44962</strain>
    </source>
</reference>
<dbReference type="InterPro" id="IPR012945">
    <property type="entry name" value="Tubulin-bd_cofactor_C_dom"/>
</dbReference>
<keyword evidence="4" id="KW-0007">Acetylation</keyword>
<evidence type="ECO:0000256" key="6">
    <source>
        <dbReference type="SAM" id="MobiDB-lite"/>
    </source>
</evidence>
<evidence type="ECO:0000256" key="3">
    <source>
        <dbReference type="ARBA" id="ARBA00022490"/>
    </source>
</evidence>
<dbReference type="GO" id="GO:0015631">
    <property type="term" value="F:tubulin binding"/>
    <property type="evidence" value="ECO:0007669"/>
    <property type="project" value="InterPro"/>
</dbReference>
<dbReference type="GO" id="GO:0007023">
    <property type="term" value="P:post-chaperonin tubulin folding pathway"/>
    <property type="evidence" value="ECO:0007669"/>
    <property type="project" value="InterPro"/>
</dbReference>
<evidence type="ECO:0000256" key="5">
    <source>
        <dbReference type="ARBA" id="ARBA00026055"/>
    </source>
</evidence>
<comment type="caution">
    <text evidence="8">The sequence shown here is derived from an EMBL/GenBank/DDBJ whole genome shotgun (WGS) entry which is preliminary data.</text>
</comment>
<keyword evidence="9" id="KW-1185">Reference proteome</keyword>
<gene>
    <name evidence="8" type="ORF">Tdes44962_MAKER00887</name>
</gene>
<dbReference type="EMBL" id="RIBY02002311">
    <property type="protein sequence ID" value="KAH9819898.1"/>
    <property type="molecule type" value="Genomic_DNA"/>
</dbReference>